<comment type="caution">
    <text evidence="3">The sequence shown here is derived from an EMBL/GenBank/DDBJ whole genome shotgun (WGS) entry which is preliminary data.</text>
</comment>
<proteinExistence type="predicted"/>
<dbReference type="InterPro" id="IPR036412">
    <property type="entry name" value="HAD-like_sf"/>
</dbReference>
<dbReference type="Pfam" id="PF20038">
    <property type="entry name" value="HTH_59"/>
    <property type="match status" value="1"/>
</dbReference>
<dbReference type="InterPro" id="IPR006380">
    <property type="entry name" value="SPP-like_dom"/>
</dbReference>
<evidence type="ECO:0000259" key="1">
    <source>
        <dbReference type="Pfam" id="PF05116"/>
    </source>
</evidence>
<dbReference type="STRING" id="1385513.N780_06585"/>
<dbReference type="AlphaFoldDB" id="A0A0A2UQI4"/>
<dbReference type="Pfam" id="PF05116">
    <property type="entry name" value="S6PP"/>
    <property type="match status" value="1"/>
</dbReference>
<dbReference type="Gene3D" id="3.30.980.20">
    <property type="entry name" value="Putative mannosyl-3-phosphoglycerate phosphatase, domain 2"/>
    <property type="match status" value="1"/>
</dbReference>
<evidence type="ECO:0000313" key="3">
    <source>
        <dbReference type="EMBL" id="KGP90209.1"/>
    </source>
</evidence>
<dbReference type="InterPro" id="IPR023214">
    <property type="entry name" value="HAD_sf"/>
</dbReference>
<dbReference type="EMBL" id="AVBG01000015">
    <property type="protein sequence ID" value="KGP90209.1"/>
    <property type="molecule type" value="Genomic_DNA"/>
</dbReference>
<protein>
    <submittedName>
        <fullName evidence="3">Haloacid dehalogenase</fullName>
    </submittedName>
</protein>
<dbReference type="GO" id="GO:0003824">
    <property type="term" value="F:catalytic activity"/>
    <property type="evidence" value="ECO:0007669"/>
    <property type="project" value="UniProtKB-ARBA"/>
</dbReference>
<dbReference type="eggNOG" id="COG0561">
    <property type="taxonomic scope" value="Bacteria"/>
</dbReference>
<accession>A0A0A2UQI4</accession>
<organism evidence="3 4">
    <name type="scientific">Pontibacillus chungwhensis BH030062</name>
    <dbReference type="NCBI Taxonomy" id="1385513"/>
    <lineage>
        <taxon>Bacteria</taxon>
        <taxon>Bacillati</taxon>
        <taxon>Bacillota</taxon>
        <taxon>Bacilli</taxon>
        <taxon>Bacillales</taxon>
        <taxon>Bacillaceae</taxon>
        <taxon>Pontibacillus</taxon>
    </lineage>
</organism>
<evidence type="ECO:0000313" key="4">
    <source>
        <dbReference type="Proteomes" id="UP000030153"/>
    </source>
</evidence>
<feature type="domain" description="Sucrose phosphatase-like" evidence="1">
    <location>
        <begin position="2"/>
        <end position="221"/>
    </location>
</feature>
<dbReference type="InterPro" id="IPR045403">
    <property type="entry name" value="HTH_59_Firmicutes_type"/>
</dbReference>
<name>A0A0A2UQI4_9BACI</name>
<evidence type="ECO:0000259" key="2">
    <source>
        <dbReference type="Pfam" id="PF20038"/>
    </source>
</evidence>
<dbReference type="Proteomes" id="UP000030153">
    <property type="component" value="Unassembled WGS sequence"/>
</dbReference>
<dbReference type="Gene3D" id="3.40.50.1000">
    <property type="entry name" value="HAD superfamily/HAD-like"/>
    <property type="match status" value="2"/>
</dbReference>
<dbReference type="SUPFAM" id="SSF56784">
    <property type="entry name" value="HAD-like"/>
    <property type="match status" value="1"/>
</dbReference>
<reference evidence="3 4" key="1">
    <citation type="submission" date="2013-08" db="EMBL/GenBank/DDBJ databases">
        <title>Genome of Pontibacillus chungwhensis.</title>
        <authorList>
            <person name="Wang Q."/>
            <person name="Wang G."/>
        </authorList>
    </citation>
    <scope>NUCLEOTIDE SEQUENCE [LARGE SCALE GENOMIC DNA]</scope>
    <source>
        <strain evidence="3 4">BH030062</strain>
    </source>
</reference>
<gene>
    <name evidence="3" type="ORF">N780_06585</name>
</gene>
<keyword evidence="4" id="KW-1185">Reference proteome</keyword>
<feature type="domain" description="Helix-turn-helix" evidence="2">
    <location>
        <begin position="271"/>
        <end position="321"/>
    </location>
</feature>
<sequence>MLFVSDLDRTIIFSRRFIESVQEERSYQVVEEVNGEERSFITETALHLLNKVRSSVMFVPVTTRTKEQYERIQLFQRNHIPPYAVVGNGATILRNGEVDQEWHHHVLSRCSQECVSKEDVRDKLKESFPRDWLKEERDADGWFFYYIIDQEKTDEEALYSFQKWCGTQGWKATLHGRKFYLIPNPINKGDAVTYIQEKEGQTFSVSAGDSLLDLPMLKATTIAYTAKKSDLDVSKENLPTLRVTEKDGILSAESLLLEVLLLSSSNLDKPEILSSKAACTLWGIDSSTLRKRKGDFPPGTIRKFGSSYAVTVSGMKAVFGSPLPSTSSIERRVTL</sequence>